<dbReference type="InterPro" id="IPR000719">
    <property type="entry name" value="Prot_kinase_dom"/>
</dbReference>
<keyword evidence="2 3" id="KW-0067">ATP-binding</keyword>
<evidence type="ECO:0000313" key="5">
    <source>
        <dbReference type="EMBL" id="CAG9804400.1"/>
    </source>
</evidence>
<accession>A0A9N9WSI7</accession>
<evidence type="ECO:0000313" key="6">
    <source>
        <dbReference type="Proteomes" id="UP001153620"/>
    </source>
</evidence>
<dbReference type="InterPro" id="IPR017441">
    <property type="entry name" value="Protein_kinase_ATP_BS"/>
</dbReference>
<dbReference type="PANTHER" id="PTHR24346:SF30">
    <property type="entry name" value="MATERNAL EMBRYONIC LEUCINE ZIPPER KINASE"/>
    <property type="match status" value="1"/>
</dbReference>
<dbReference type="SUPFAM" id="SSF56112">
    <property type="entry name" value="Protein kinase-like (PK-like)"/>
    <property type="match status" value="1"/>
</dbReference>
<dbReference type="Pfam" id="PF00069">
    <property type="entry name" value="Pkinase"/>
    <property type="match status" value="1"/>
</dbReference>
<organism evidence="5 6">
    <name type="scientific">Chironomus riparius</name>
    <dbReference type="NCBI Taxonomy" id="315576"/>
    <lineage>
        <taxon>Eukaryota</taxon>
        <taxon>Metazoa</taxon>
        <taxon>Ecdysozoa</taxon>
        <taxon>Arthropoda</taxon>
        <taxon>Hexapoda</taxon>
        <taxon>Insecta</taxon>
        <taxon>Pterygota</taxon>
        <taxon>Neoptera</taxon>
        <taxon>Endopterygota</taxon>
        <taxon>Diptera</taxon>
        <taxon>Nematocera</taxon>
        <taxon>Chironomoidea</taxon>
        <taxon>Chironomidae</taxon>
        <taxon>Chironominae</taxon>
        <taxon>Chironomus</taxon>
    </lineage>
</organism>
<dbReference type="Proteomes" id="UP001153620">
    <property type="component" value="Chromosome 2"/>
</dbReference>
<dbReference type="Gene3D" id="1.10.510.10">
    <property type="entry name" value="Transferase(Phosphotransferase) domain 1"/>
    <property type="match status" value="1"/>
</dbReference>
<evidence type="ECO:0000256" key="2">
    <source>
        <dbReference type="ARBA" id="ARBA00022840"/>
    </source>
</evidence>
<name>A0A9N9WSI7_9DIPT</name>
<dbReference type="OrthoDB" id="193931at2759"/>
<reference evidence="5" key="1">
    <citation type="submission" date="2022-01" db="EMBL/GenBank/DDBJ databases">
        <authorList>
            <person name="King R."/>
        </authorList>
    </citation>
    <scope>NUCLEOTIDE SEQUENCE</scope>
</reference>
<evidence type="ECO:0000256" key="1">
    <source>
        <dbReference type="ARBA" id="ARBA00022741"/>
    </source>
</evidence>
<dbReference type="PANTHER" id="PTHR24346">
    <property type="entry name" value="MAP/MICROTUBULE AFFINITY-REGULATING KINASE"/>
    <property type="match status" value="1"/>
</dbReference>
<reference evidence="5" key="2">
    <citation type="submission" date="2022-10" db="EMBL/GenBank/DDBJ databases">
        <authorList>
            <consortium name="ENA_rothamsted_submissions"/>
            <consortium name="culmorum"/>
            <person name="King R."/>
        </authorList>
    </citation>
    <scope>NUCLEOTIDE SEQUENCE</scope>
</reference>
<dbReference type="EMBL" id="OU895878">
    <property type="protein sequence ID" value="CAG9804400.1"/>
    <property type="molecule type" value="Genomic_DNA"/>
</dbReference>
<dbReference type="PROSITE" id="PS00108">
    <property type="entry name" value="PROTEIN_KINASE_ST"/>
    <property type="match status" value="1"/>
</dbReference>
<feature type="domain" description="Protein kinase" evidence="4">
    <location>
        <begin position="13"/>
        <end position="278"/>
    </location>
</feature>
<dbReference type="GO" id="GO:0004674">
    <property type="term" value="F:protein serine/threonine kinase activity"/>
    <property type="evidence" value="ECO:0007669"/>
    <property type="project" value="TreeGrafter"/>
</dbReference>
<proteinExistence type="predicted"/>
<dbReference type="GO" id="GO:0005737">
    <property type="term" value="C:cytoplasm"/>
    <property type="evidence" value="ECO:0007669"/>
    <property type="project" value="TreeGrafter"/>
</dbReference>
<feature type="binding site" evidence="3">
    <location>
        <position position="42"/>
    </location>
    <ligand>
        <name>ATP</name>
        <dbReference type="ChEBI" id="CHEBI:30616"/>
    </ligand>
</feature>
<dbReference type="SMART" id="SM00220">
    <property type="entry name" value="S_TKc"/>
    <property type="match status" value="1"/>
</dbReference>
<dbReference type="FunFam" id="1.10.510.10:FF:000571">
    <property type="entry name" value="Maternal embryonic leucine zipper kinase"/>
    <property type="match status" value="1"/>
</dbReference>
<dbReference type="GO" id="GO:0035556">
    <property type="term" value="P:intracellular signal transduction"/>
    <property type="evidence" value="ECO:0007669"/>
    <property type="project" value="TreeGrafter"/>
</dbReference>
<dbReference type="GO" id="GO:0005524">
    <property type="term" value="F:ATP binding"/>
    <property type="evidence" value="ECO:0007669"/>
    <property type="project" value="UniProtKB-UniRule"/>
</dbReference>
<gene>
    <name evidence="5" type="ORF">CHIRRI_LOCUS7289</name>
</gene>
<protein>
    <recommendedName>
        <fullName evidence="4">Protein kinase domain-containing protein</fullName>
    </recommendedName>
</protein>
<evidence type="ECO:0000259" key="4">
    <source>
        <dbReference type="SMART" id="SM00220"/>
    </source>
</evidence>
<dbReference type="InterPro" id="IPR008271">
    <property type="entry name" value="Ser/Thr_kinase_AS"/>
</dbReference>
<keyword evidence="1 3" id="KW-0547">Nucleotide-binding</keyword>
<dbReference type="PROSITE" id="PS00107">
    <property type="entry name" value="PROTEIN_KINASE_ATP"/>
    <property type="match status" value="1"/>
</dbReference>
<dbReference type="InterPro" id="IPR011009">
    <property type="entry name" value="Kinase-like_dom_sf"/>
</dbReference>
<sequence length="343" mass="40058">MCDRKDSYLNHYQFTGRILGKGNYSIVREAIGKNTKKKCALKIVDIETDNYMKQHYRREGFFLSQFNHPNIIRLLDLYETGRNFILTLELIPENLCDYVRNYKRGKLEESLARVLFRQITSAVAYIHEKGIIHRDIKLENILIDTNQLIVKLTDFGLSEEWDKKTPLTTICGSPEYTSPEIHEGKPYGSEVDVWALGVVLFAMVVGRLPFEVQCKKPVSKKQRRELFADETRMGIRTVKHQNFMSSTSVCFKDLISKLLNPDQQRRIQIEAVLKHDWFMLNTQNTKKLSNSKQTTTPCSTNNNQYMTIKPKTAHVREYVSRHNQRPITQAEKYQSLRVFNEVN</sequence>
<dbReference type="AlphaFoldDB" id="A0A9N9WSI7"/>
<keyword evidence="6" id="KW-1185">Reference proteome</keyword>
<evidence type="ECO:0000256" key="3">
    <source>
        <dbReference type="PROSITE-ProRule" id="PRU10141"/>
    </source>
</evidence>